<dbReference type="EMBL" id="CP037864">
    <property type="protein sequence ID" value="QBM22309.1"/>
    <property type="molecule type" value="Genomic_DNA"/>
</dbReference>
<evidence type="ECO:0000313" key="3">
    <source>
        <dbReference type="Proteomes" id="UP000293850"/>
    </source>
</evidence>
<keyword evidence="3" id="KW-1185">Reference proteome</keyword>
<organism evidence="2 3">
    <name type="scientific">Citrobacter arsenatis</name>
    <dbReference type="NCBI Taxonomy" id="2546350"/>
    <lineage>
        <taxon>Bacteria</taxon>
        <taxon>Pseudomonadati</taxon>
        <taxon>Pseudomonadota</taxon>
        <taxon>Gammaproteobacteria</taxon>
        <taxon>Enterobacterales</taxon>
        <taxon>Enterobacteriaceae</taxon>
        <taxon>Citrobacter</taxon>
    </lineage>
</organism>
<proteinExistence type="predicted"/>
<accession>A0A4P6WPJ1</accession>
<dbReference type="KEGG" id="cars:E1B03_15550"/>
<dbReference type="RefSeq" id="WP_133085964.1">
    <property type="nucleotide sequence ID" value="NZ_CP037864.1"/>
</dbReference>
<dbReference type="EMBL" id="CP037864">
    <property type="protein sequence ID" value="QBM23762.1"/>
    <property type="molecule type" value="Genomic_DNA"/>
</dbReference>
<reference evidence="2 3" key="1">
    <citation type="submission" date="2019-03" db="EMBL/GenBank/DDBJ databases">
        <title>Complete genome sequence of an arsenate-respiring bacteria, Citrobacter sp. LY-1.</title>
        <authorList>
            <person name="Wang H."/>
            <person name="Liu Y."/>
            <person name="Li Q."/>
            <person name="Huang J."/>
        </authorList>
    </citation>
    <scope>NUCLEOTIDE SEQUENCE [LARGE SCALE GENOMIC DNA]</scope>
    <source>
        <strain evidence="2 3">LY-1</strain>
    </source>
</reference>
<evidence type="ECO:0000313" key="2">
    <source>
        <dbReference type="EMBL" id="QBM23762.1"/>
    </source>
</evidence>
<name>A0A4P6WPJ1_9ENTR</name>
<dbReference type="Proteomes" id="UP000293850">
    <property type="component" value="Chromosome"/>
</dbReference>
<gene>
    <name evidence="1" type="ORF">E1B03_07590</name>
    <name evidence="2" type="ORF">E1B03_15550</name>
</gene>
<dbReference type="Pfam" id="PF10872">
    <property type="entry name" value="DUF2740"/>
    <property type="match status" value="1"/>
</dbReference>
<evidence type="ECO:0000313" key="1">
    <source>
        <dbReference type="EMBL" id="QBM22309.1"/>
    </source>
</evidence>
<dbReference type="InterPro" id="IPR022626">
    <property type="entry name" value="DUF2740"/>
</dbReference>
<dbReference type="AlphaFoldDB" id="A0A4P6WPJ1"/>
<sequence>MPKKTRFYQASVHKNIARDRFIKSCNPAVGTKLRAILEEFKRKENGHE</sequence>
<protein>
    <submittedName>
        <fullName evidence="2">DUF2740 domain-containing protein</fullName>
    </submittedName>
</protein>
<dbReference type="KEGG" id="cars:E1B03_07590"/>